<proteinExistence type="inferred from homology"/>
<dbReference type="EMBL" id="BDCX01000018">
    <property type="protein sequence ID" value="GAT70665.1"/>
    <property type="molecule type" value="Genomic_DNA"/>
</dbReference>
<comment type="caution">
    <text evidence="3">The sequence shown here is derived from an EMBL/GenBank/DDBJ whole genome shotgun (WGS) entry which is preliminary data.</text>
</comment>
<evidence type="ECO:0000313" key="3">
    <source>
        <dbReference type="EMBL" id="GAT70665.1"/>
    </source>
</evidence>
<evidence type="ECO:0000259" key="2">
    <source>
        <dbReference type="Pfam" id="PF00975"/>
    </source>
</evidence>
<dbReference type="RefSeq" id="WP_197287255.1">
    <property type="nucleotide sequence ID" value="NZ_BDCX01000018.1"/>
</dbReference>
<gene>
    <name evidence="3" type="ORF">PS9374_06351</name>
</gene>
<dbReference type="Proteomes" id="UP000077701">
    <property type="component" value="Unassembled WGS sequence"/>
</dbReference>
<dbReference type="AlphaFoldDB" id="A0A171DNM6"/>
<dbReference type="PROSITE" id="PS51257">
    <property type="entry name" value="PROKAR_LIPOPROTEIN"/>
    <property type="match status" value="1"/>
</dbReference>
<dbReference type="InterPro" id="IPR012223">
    <property type="entry name" value="TEII"/>
</dbReference>
<name>A0A171DNM6_9ACTN</name>
<comment type="similarity">
    <text evidence="1">Belongs to the thioesterase family.</text>
</comment>
<reference evidence="3 4" key="1">
    <citation type="journal article" date="2016" name="Genome Announc.">
        <title>Draft Genome Sequence of Planomonospora sphaerica JCM9374, a Rare Actinomycete.</title>
        <authorList>
            <person name="Dohra H."/>
            <person name="Suzuki T."/>
            <person name="Inoue Y."/>
            <person name="Kodani S."/>
        </authorList>
    </citation>
    <scope>NUCLEOTIDE SEQUENCE [LARGE SCALE GENOMIC DNA]</scope>
    <source>
        <strain evidence="3 4">JCM 9374</strain>
    </source>
</reference>
<protein>
    <submittedName>
        <fullName evidence="3">Thioesterase</fullName>
    </submittedName>
</protein>
<dbReference type="PANTHER" id="PTHR11487">
    <property type="entry name" value="THIOESTERASE"/>
    <property type="match status" value="1"/>
</dbReference>
<dbReference type="InterPro" id="IPR001031">
    <property type="entry name" value="Thioesterase"/>
</dbReference>
<dbReference type="PANTHER" id="PTHR11487:SF0">
    <property type="entry name" value="S-ACYL FATTY ACID SYNTHASE THIOESTERASE, MEDIUM CHAIN"/>
    <property type="match status" value="1"/>
</dbReference>
<feature type="domain" description="Thioesterase" evidence="2">
    <location>
        <begin position="20"/>
        <end position="244"/>
    </location>
</feature>
<sequence length="262" mass="28013">MNRPWLVSWPAGPARPVRPTLLCLPQAGAGCGQFRPWQDALGPEVSVVGVQLPGRENRFTDPPARSVEEVVGAVVAELAADPAGPLASGLPFVVFGNSFGGLLGYEIARALGGRHGRWPDALVVAACRPPGMWTGAGRGLVEGEEELERLLAGRGLGEDDLDEDSRELALEVLRHDARLSLTYVHDDGAGGALCPVEAWGGEADETVTPGQLAGWRDHAAAGFRRRLFPGGHHFCLERPGAVLPLLRERLRQPAGNLERSRR</sequence>
<evidence type="ECO:0000313" key="4">
    <source>
        <dbReference type="Proteomes" id="UP000077701"/>
    </source>
</evidence>
<dbReference type="STRING" id="161355.PS9374_06351"/>
<dbReference type="Gene3D" id="3.40.50.1820">
    <property type="entry name" value="alpha/beta hydrolase"/>
    <property type="match status" value="1"/>
</dbReference>
<evidence type="ECO:0000256" key="1">
    <source>
        <dbReference type="ARBA" id="ARBA00007169"/>
    </source>
</evidence>
<accession>A0A171DNM6</accession>
<dbReference type="SUPFAM" id="SSF53474">
    <property type="entry name" value="alpha/beta-Hydrolases"/>
    <property type="match status" value="1"/>
</dbReference>
<reference evidence="4" key="2">
    <citation type="submission" date="2016-04" db="EMBL/GenBank/DDBJ databases">
        <title>Planomonospora sphaerica JCM9374 whole genome shotgun sequence.</title>
        <authorList>
            <person name="Suzuki T."/>
            <person name="Dohra H."/>
            <person name="Kodani S."/>
        </authorList>
    </citation>
    <scope>NUCLEOTIDE SEQUENCE [LARGE SCALE GENOMIC DNA]</scope>
    <source>
        <strain evidence="4">JCM 9374</strain>
    </source>
</reference>
<keyword evidence="4" id="KW-1185">Reference proteome</keyword>
<organism evidence="3 4">
    <name type="scientific">Planomonospora sphaerica</name>
    <dbReference type="NCBI Taxonomy" id="161355"/>
    <lineage>
        <taxon>Bacteria</taxon>
        <taxon>Bacillati</taxon>
        <taxon>Actinomycetota</taxon>
        <taxon>Actinomycetes</taxon>
        <taxon>Streptosporangiales</taxon>
        <taxon>Streptosporangiaceae</taxon>
        <taxon>Planomonospora</taxon>
    </lineage>
</organism>
<dbReference type="InterPro" id="IPR029058">
    <property type="entry name" value="AB_hydrolase_fold"/>
</dbReference>
<dbReference type="Pfam" id="PF00975">
    <property type="entry name" value="Thioesterase"/>
    <property type="match status" value="1"/>
</dbReference>
<dbReference type="GO" id="GO:0008610">
    <property type="term" value="P:lipid biosynthetic process"/>
    <property type="evidence" value="ECO:0007669"/>
    <property type="project" value="TreeGrafter"/>
</dbReference>